<gene>
    <name evidence="1" type="ORF">FFODKBPE_00243</name>
</gene>
<evidence type="ECO:0000313" key="1">
    <source>
        <dbReference type="EMBL" id="CAD6491960.1"/>
    </source>
</evidence>
<organism evidence="1 2">
    <name type="scientific">Candidatus Argoarchaeum ethanivorans</name>
    <dbReference type="NCBI Taxonomy" id="2608793"/>
    <lineage>
        <taxon>Archaea</taxon>
        <taxon>Methanobacteriati</taxon>
        <taxon>Methanobacteriota</taxon>
        <taxon>Stenosarchaea group</taxon>
        <taxon>Methanomicrobia</taxon>
        <taxon>Methanosarcinales</taxon>
        <taxon>Methanosarcinales incertae sedis</taxon>
        <taxon>GOM Arc I cluster</taxon>
        <taxon>Candidatus Argoarchaeum</taxon>
    </lineage>
</organism>
<dbReference type="Proteomes" id="UP000603056">
    <property type="component" value="Unassembled WGS sequence"/>
</dbReference>
<dbReference type="InterPro" id="IPR002774">
    <property type="entry name" value="Flagellin_arc-type"/>
</dbReference>
<dbReference type="GO" id="GO:0005198">
    <property type="term" value="F:structural molecule activity"/>
    <property type="evidence" value="ECO:0007669"/>
    <property type="project" value="InterPro"/>
</dbReference>
<sequence length="136" mass="14816">MGFSVSATIAVLFIVFMGVGAVGFNMVSESFFSVQNALADRNKLMYDQLNTDIKILNHSDDGSNLTLMAENTGSTVIEPVYLNALVDGKLVDATSDDTIWFPEETLNITMAVQTGEPHRIKIVTGRGIADYYTVNT</sequence>
<evidence type="ECO:0000313" key="2">
    <source>
        <dbReference type="Proteomes" id="UP000603056"/>
    </source>
</evidence>
<protein>
    <recommendedName>
        <fullName evidence="3">Flagellar protein FlaF</fullName>
    </recommendedName>
</protein>
<dbReference type="PANTHER" id="PTHR42200:SF2">
    <property type="entry name" value="ARCHAEAL FLAGELLA-RELATED PROTEIN F"/>
    <property type="match status" value="1"/>
</dbReference>
<accession>A0A811T8E5</accession>
<dbReference type="PANTHER" id="PTHR42200">
    <property type="entry name" value="ARCHAEAL FLAGELLA-RELATED PROTEIN F-RELATED"/>
    <property type="match status" value="1"/>
</dbReference>
<dbReference type="AlphaFoldDB" id="A0A811T8E5"/>
<name>A0A811T8E5_9EURY</name>
<proteinExistence type="predicted"/>
<comment type="caution">
    <text evidence="1">The sequence shown here is derived from an EMBL/GenBank/DDBJ whole genome shotgun (WGS) entry which is preliminary data.</text>
</comment>
<dbReference type="EMBL" id="CAJHIP010000006">
    <property type="protein sequence ID" value="CAD6491960.1"/>
    <property type="molecule type" value="Genomic_DNA"/>
</dbReference>
<reference evidence="1" key="1">
    <citation type="submission" date="2020-10" db="EMBL/GenBank/DDBJ databases">
        <authorList>
            <person name="Hahn C.J."/>
            <person name="Laso-Perez R."/>
            <person name="Vulcano F."/>
            <person name="Vaziourakis K.-M."/>
            <person name="Stokke R."/>
            <person name="Steen I.H."/>
            <person name="Teske A."/>
            <person name="Boetius A."/>
            <person name="Liebeke M."/>
            <person name="Amann R."/>
            <person name="Knittel K."/>
        </authorList>
    </citation>
    <scope>NUCLEOTIDE SEQUENCE</scope>
    <source>
        <strain evidence="1">Gfbio:e3339647-f889-4370-9287-4fb5cb688e4c:AG394J04_GoMArc1</strain>
    </source>
</reference>
<evidence type="ECO:0008006" key="3">
    <source>
        <dbReference type="Google" id="ProtNLM"/>
    </source>
</evidence>
<dbReference type="GO" id="GO:0097588">
    <property type="term" value="P:archaeal or bacterial-type flagellum-dependent cell motility"/>
    <property type="evidence" value="ECO:0007669"/>
    <property type="project" value="InterPro"/>
</dbReference>